<protein>
    <submittedName>
        <fullName evidence="1">Uncharacterized protein</fullName>
    </submittedName>
</protein>
<reference evidence="1 2" key="1">
    <citation type="submission" date="2024-04" db="EMBL/GenBank/DDBJ databases">
        <authorList>
            <person name="Fracassetti M."/>
        </authorList>
    </citation>
    <scope>NUCLEOTIDE SEQUENCE [LARGE SCALE GENOMIC DNA]</scope>
</reference>
<proteinExistence type="predicted"/>
<evidence type="ECO:0000313" key="2">
    <source>
        <dbReference type="Proteomes" id="UP001497516"/>
    </source>
</evidence>
<sequence length="142" mass="15829">MRKRSGSSGDGFLLFANPKPPALSLGRGLIIGPYMSNLTWALLYGVGPDTMVDADQPNRQKIEEKWVEQELMNMPMMTFMWAGYLQVNGPSRKNESLLQETNGLSLQRGLGPMDKSKVLEGPINLDWTQVGSVWGIRLRCDS</sequence>
<dbReference type="EMBL" id="OZ034815">
    <property type="protein sequence ID" value="CAL1365634.1"/>
    <property type="molecule type" value="Genomic_DNA"/>
</dbReference>
<dbReference type="AlphaFoldDB" id="A0AAV2D2C1"/>
<accession>A0AAV2D2C1</accession>
<evidence type="ECO:0000313" key="1">
    <source>
        <dbReference type="EMBL" id="CAL1365634.1"/>
    </source>
</evidence>
<dbReference type="Proteomes" id="UP001497516">
    <property type="component" value="Chromosome 2"/>
</dbReference>
<gene>
    <name evidence="1" type="ORF">LTRI10_LOCUS10265</name>
</gene>
<name>A0AAV2D2C1_9ROSI</name>
<organism evidence="1 2">
    <name type="scientific">Linum trigynum</name>
    <dbReference type="NCBI Taxonomy" id="586398"/>
    <lineage>
        <taxon>Eukaryota</taxon>
        <taxon>Viridiplantae</taxon>
        <taxon>Streptophyta</taxon>
        <taxon>Embryophyta</taxon>
        <taxon>Tracheophyta</taxon>
        <taxon>Spermatophyta</taxon>
        <taxon>Magnoliopsida</taxon>
        <taxon>eudicotyledons</taxon>
        <taxon>Gunneridae</taxon>
        <taxon>Pentapetalae</taxon>
        <taxon>rosids</taxon>
        <taxon>fabids</taxon>
        <taxon>Malpighiales</taxon>
        <taxon>Linaceae</taxon>
        <taxon>Linum</taxon>
    </lineage>
</organism>
<keyword evidence="2" id="KW-1185">Reference proteome</keyword>